<keyword evidence="2" id="KW-1185">Reference proteome</keyword>
<comment type="caution">
    <text evidence="1">The sequence shown here is derived from an EMBL/GenBank/DDBJ whole genome shotgun (WGS) entry which is preliminary data.</text>
</comment>
<organism evidence="1 2">
    <name type="scientific">Cellulomonas alba</name>
    <dbReference type="NCBI Taxonomy" id="3053467"/>
    <lineage>
        <taxon>Bacteria</taxon>
        <taxon>Bacillati</taxon>
        <taxon>Actinomycetota</taxon>
        <taxon>Actinomycetes</taxon>
        <taxon>Micrococcales</taxon>
        <taxon>Cellulomonadaceae</taxon>
        <taxon>Cellulomonas</taxon>
    </lineage>
</organism>
<dbReference type="RefSeq" id="WP_289452989.1">
    <property type="nucleotide sequence ID" value="NZ_JAUCGQ010000001.1"/>
</dbReference>
<dbReference type="EMBL" id="JAUCGQ010000001">
    <property type="protein sequence ID" value="MDM7853466.1"/>
    <property type="molecule type" value="Genomic_DNA"/>
</dbReference>
<evidence type="ECO:0000313" key="1">
    <source>
        <dbReference type="EMBL" id="MDM7853466.1"/>
    </source>
</evidence>
<gene>
    <name evidence="1" type="ORF">QRT04_00845</name>
</gene>
<evidence type="ECO:0000313" key="2">
    <source>
        <dbReference type="Proteomes" id="UP001529338"/>
    </source>
</evidence>
<proteinExistence type="predicted"/>
<protein>
    <submittedName>
        <fullName evidence="1">Uncharacterized protein</fullName>
    </submittedName>
</protein>
<name>A0ABT7SBA3_9CELL</name>
<reference evidence="1 2" key="1">
    <citation type="submission" date="2023-06" db="EMBL/GenBank/DDBJ databases">
        <title>Cellulomonas sp. MW4 Whole genome sequence.</title>
        <authorList>
            <person name="Park S."/>
        </authorList>
    </citation>
    <scope>NUCLEOTIDE SEQUENCE [LARGE SCALE GENOMIC DNA]</scope>
    <source>
        <strain evidence="1 2">MW4</strain>
    </source>
</reference>
<sequence length="736" mass="76744">MIDLAAPARTYDGVTVMGDHADATRFHYVPVRPRLVTDDAGRPELTLLKYQLDEQTQGASGAGVLSLAVDLDVADDVLAAVRAKVAAAVGRSGITLTPVWPDSGTCRLIILGSDGSPAGSAGGPAAAAPAAAPAPGGLVETVVGGADPALASGARTLFTVSLTPDGVALVEQALTTGGLPFGVVYDLRAAALRPALHATVTADYAYAYHYYENRFHGGRLLVAADIGETIQDLRQQQAITVTIDDLVPDADRDAVYQQAIDAVTQYVLQTLFTPTLSQAPAPPSGGNLLSTIVDLFTASYSLITLDTSELKTLTYTLTAATAEEIPLAPQGELVSMLPAGTPAAQHVVTVTAPPADHLVADVATLVDLAAESIERVDVTLTFAGADSDVTLMPAAPHVTTSLWRGSSTDTEAAYRYRVQFAADGTQGLTGALAGAGGRSAHGLVRVDPRELYQRLEVRPALHGVPSDRFPRVLVDLSAHEALDGWSASTTLSLDATTTEALATYRARKDGLVDVQARVRYVRADGTELVRAVGDVEPGPFVIGDPEPDQVAVSVLASARFGTAVARLVVELRPDAAPDRVTTLTLDSTTTAAPWSYAPSAAARGYAYRVTVQEASGAVRTGEWLPGPDSPTLVVGEGFAQLRDVRIQFVGTTLAAAGLLALRIRCAFTDPTAGLEADQEFLAQDPLAPLTWQYPVADAARADYAFTITRIHADGSATTDATLTGPDLLRVVPVVAP</sequence>
<accession>A0ABT7SBA3</accession>
<dbReference type="Proteomes" id="UP001529338">
    <property type="component" value="Unassembled WGS sequence"/>
</dbReference>